<evidence type="ECO:0000313" key="2">
    <source>
        <dbReference type="EMBL" id="NHK97827.1"/>
    </source>
</evidence>
<feature type="signal peptide" evidence="1">
    <location>
        <begin position="1"/>
        <end position="21"/>
    </location>
</feature>
<feature type="chain" id="PRO_5047543756" description="Outer membrane protein beta-barrel domain-containing protein" evidence="1">
    <location>
        <begin position="22"/>
        <end position="187"/>
    </location>
</feature>
<evidence type="ECO:0000313" key="3">
    <source>
        <dbReference type="Proteomes" id="UP000802098"/>
    </source>
</evidence>
<accession>A0ABX0HVI2</accession>
<dbReference type="EMBL" id="JAAOCD010000002">
    <property type="protein sequence ID" value="NHK97827.1"/>
    <property type="molecule type" value="Genomic_DNA"/>
</dbReference>
<protein>
    <recommendedName>
        <fullName evidence="4">Outer membrane protein beta-barrel domain-containing protein</fullName>
    </recommendedName>
</protein>
<gene>
    <name evidence="2" type="ORF">G7087_05510</name>
</gene>
<dbReference type="Proteomes" id="UP000802098">
    <property type="component" value="Unassembled WGS sequence"/>
</dbReference>
<organism evidence="2 3">
    <name type="scientific">Rubrivivax benzoatilyticus</name>
    <dbReference type="NCBI Taxonomy" id="316997"/>
    <lineage>
        <taxon>Bacteria</taxon>
        <taxon>Pseudomonadati</taxon>
        <taxon>Pseudomonadota</taxon>
        <taxon>Betaproteobacteria</taxon>
        <taxon>Burkholderiales</taxon>
        <taxon>Sphaerotilaceae</taxon>
        <taxon>Rubrivivax</taxon>
    </lineage>
</organism>
<comment type="caution">
    <text evidence="2">The sequence shown here is derived from an EMBL/GenBank/DDBJ whole genome shotgun (WGS) entry which is preliminary data.</text>
</comment>
<sequence length="187" mass="19418">MRMRSAPVTVAGFALAGFAVAADGLNPPDSDQVWPRWQARAQLGATTLAPVTLAGGMREAGSLLGDYYFDTPGLRIRSWTGGLRATGGVAFSGRGLPLGPPSTPRLGLAAPPPGLADDTETMPYLGLGYSAGPRDGAWAFSADIGLVADRPGSLRPGRVLLGEQALDGALREMQLAPVLQLGLRYSF</sequence>
<proteinExistence type="predicted"/>
<reference evidence="2 3" key="1">
    <citation type="submission" date="2020-03" db="EMBL/GenBank/DDBJ databases">
        <title>Rubrivivax benzoatilyticus JA2 (sequenced after 10 years sub-culturing).</title>
        <authorList>
            <person name="Gupta D."/>
            <person name="Chintalapati S."/>
            <person name="Chintalapati V.R."/>
        </authorList>
    </citation>
    <scope>NUCLEOTIDE SEQUENCE [LARGE SCALE GENOMIC DNA]</scope>
    <source>
        <strain evidence="2 3">JA2-Mal</strain>
    </source>
</reference>
<name>A0ABX0HVI2_9BURK</name>
<evidence type="ECO:0008006" key="4">
    <source>
        <dbReference type="Google" id="ProtNLM"/>
    </source>
</evidence>
<dbReference type="RefSeq" id="WP_009857545.1">
    <property type="nucleotide sequence ID" value="NZ_JAAOCE010000002.1"/>
</dbReference>
<keyword evidence="1" id="KW-0732">Signal</keyword>
<keyword evidence="3" id="KW-1185">Reference proteome</keyword>
<evidence type="ECO:0000256" key="1">
    <source>
        <dbReference type="SAM" id="SignalP"/>
    </source>
</evidence>